<comment type="similarity">
    <text evidence="1">Belongs to the bacterial ribosomal protein bS1 family.</text>
</comment>
<keyword evidence="2" id="KW-0689">Ribosomal protein</keyword>
<dbReference type="GO" id="GO:0005840">
    <property type="term" value="C:ribosome"/>
    <property type="evidence" value="ECO:0007669"/>
    <property type="project" value="UniProtKB-KW"/>
</dbReference>
<dbReference type="InterPro" id="IPR012340">
    <property type="entry name" value="NA-bd_OB-fold"/>
</dbReference>
<name>A0A1F7Y3S0_9BACT</name>
<evidence type="ECO:0000256" key="2">
    <source>
        <dbReference type="ARBA" id="ARBA00022980"/>
    </source>
</evidence>
<evidence type="ECO:0000259" key="5">
    <source>
        <dbReference type="PROSITE" id="PS50126"/>
    </source>
</evidence>
<dbReference type="Proteomes" id="UP000178750">
    <property type="component" value="Unassembled WGS sequence"/>
</dbReference>
<dbReference type="InterPro" id="IPR050437">
    <property type="entry name" value="Ribos_protein_bS1-like"/>
</dbReference>
<reference evidence="6 7" key="1">
    <citation type="journal article" date="2016" name="Nat. Commun.">
        <title>Thousands of microbial genomes shed light on interconnected biogeochemical processes in an aquifer system.</title>
        <authorList>
            <person name="Anantharaman K."/>
            <person name="Brown C.T."/>
            <person name="Hug L.A."/>
            <person name="Sharon I."/>
            <person name="Castelle C.J."/>
            <person name="Probst A.J."/>
            <person name="Thomas B.C."/>
            <person name="Singh A."/>
            <person name="Wilkins M.J."/>
            <person name="Karaoz U."/>
            <person name="Brodie E.L."/>
            <person name="Williams K.H."/>
            <person name="Hubbard S.S."/>
            <person name="Banfield J.F."/>
        </authorList>
    </citation>
    <scope>NUCLEOTIDE SEQUENCE [LARGE SCALE GENOMIC DNA]</scope>
</reference>
<keyword evidence="4" id="KW-0694">RNA-binding</keyword>
<feature type="domain" description="S1 motif" evidence="5">
    <location>
        <begin position="117"/>
        <end position="197"/>
    </location>
</feature>
<dbReference type="EMBL" id="MGGF01000019">
    <property type="protein sequence ID" value="OGM21926.1"/>
    <property type="molecule type" value="Genomic_DNA"/>
</dbReference>
<proteinExistence type="inferred from homology"/>
<dbReference type="SUPFAM" id="SSF50249">
    <property type="entry name" value="Nucleic acid-binding proteins"/>
    <property type="match status" value="4"/>
</dbReference>
<evidence type="ECO:0000313" key="7">
    <source>
        <dbReference type="Proteomes" id="UP000178750"/>
    </source>
</evidence>
<dbReference type="GO" id="GO:1990904">
    <property type="term" value="C:ribonucleoprotein complex"/>
    <property type="evidence" value="ECO:0007669"/>
    <property type="project" value="UniProtKB-KW"/>
</dbReference>
<evidence type="ECO:0000256" key="4">
    <source>
        <dbReference type="PROSITE-ProRule" id="PRU00182"/>
    </source>
</evidence>
<evidence type="ECO:0000256" key="3">
    <source>
        <dbReference type="ARBA" id="ARBA00023274"/>
    </source>
</evidence>
<evidence type="ECO:0000256" key="1">
    <source>
        <dbReference type="ARBA" id="ARBA00006767"/>
    </source>
</evidence>
<dbReference type="PRINTS" id="PR00681">
    <property type="entry name" value="RIBOSOMALS1"/>
</dbReference>
<dbReference type="Gene3D" id="2.40.50.140">
    <property type="entry name" value="Nucleic acid-binding proteins"/>
    <property type="match status" value="4"/>
</dbReference>
<protein>
    <recommendedName>
        <fullName evidence="5">S1 motif domain-containing protein</fullName>
    </recommendedName>
</protein>
<dbReference type="InterPro" id="IPR003029">
    <property type="entry name" value="S1_domain"/>
</dbReference>
<gene>
    <name evidence="6" type="ORF">A2863_03430</name>
</gene>
<dbReference type="PROSITE" id="PS50126">
    <property type="entry name" value="S1"/>
    <property type="match status" value="4"/>
</dbReference>
<sequence length="379" mass="41824">MARKIKITQAKNIKKVKASPRATSKEPQTMEELLSLYGTKASLSVGDRVKGRIVSMEPGRMLVDIGGKSEGLLAEKAYKEAEGYIKTLKIGDEVDARVIVPETSDGYTILTLREAVESVYWGNIEKLQESATPVKVEGKGVNPSGVMVDVLGMSGFIPLSQLGKESLKNSQALIGKRFEAIVIDFEKQSKKVILSEKEVSEKDELQKTRKALKEIKEGDIYEGKVSTIYDFGCFVRIEVGKDKLPLEGLVHISEIAWEKVDNPGDLVSEGDEVKVKVIGIKNEKLAFSIKQALKDPWIEADKKYEIDDKVKGKVIRVSDFGLFIQLEPGVEGLLHITKIPPGKNLSRGDEVNVSIEEVDAENRKIALGLVLTEKPVGYK</sequence>
<organism evidence="6 7">
    <name type="scientific">Candidatus Woesebacteria bacterium RIFCSPHIGHO2_01_FULL_38_9b</name>
    <dbReference type="NCBI Taxonomy" id="1802493"/>
    <lineage>
        <taxon>Bacteria</taxon>
        <taxon>Candidatus Woeseibacteriota</taxon>
    </lineage>
</organism>
<evidence type="ECO:0000313" key="6">
    <source>
        <dbReference type="EMBL" id="OGM21926.1"/>
    </source>
</evidence>
<dbReference type="GO" id="GO:0003735">
    <property type="term" value="F:structural constituent of ribosome"/>
    <property type="evidence" value="ECO:0007669"/>
    <property type="project" value="TreeGrafter"/>
</dbReference>
<dbReference type="PROSITE" id="PS50889">
    <property type="entry name" value="S4"/>
    <property type="match status" value="1"/>
</dbReference>
<keyword evidence="3" id="KW-0687">Ribonucleoprotein</keyword>
<dbReference type="PANTHER" id="PTHR10724:SF7">
    <property type="entry name" value="SMALL RIBOSOMAL SUBUNIT PROTEIN BS1C"/>
    <property type="match status" value="1"/>
</dbReference>
<dbReference type="InterPro" id="IPR035104">
    <property type="entry name" value="Ribosomal_protein_S1-like"/>
</dbReference>
<accession>A0A1F7Y3S0</accession>
<comment type="caution">
    <text evidence="6">The sequence shown here is derived from an EMBL/GenBank/DDBJ whole genome shotgun (WGS) entry which is preliminary data.</text>
</comment>
<feature type="domain" description="S1 motif" evidence="5">
    <location>
        <begin position="307"/>
        <end position="370"/>
    </location>
</feature>
<dbReference type="GO" id="GO:0003729">
    <property type="term" value="F:mRNA binding"/>
    <property type="evidence" value="ECO:0007669"/>
    <property type="project" value="TreeGrafter"/>
</dbReference>
<dbReference type="SMART" id="SM00316">
    <property type="entry name" value="S1"/>
    <property type="match status" value="4"/>
</dbReference>
<dbReference type="AlphaFoldDB" id="A0A1F7Y3S0"/>
<dbReference type="Pfam" id="PF00575">
    <property type="entry name" value="S1"/>
    <property type="match status" value="4"/>
</dbReference>
<feature type="domain" description="S1 motif" evidence="5">
    <location>
        <begin position="46"/>
        <end position="113"/>
    </location>
</feature>
<feature type="domain" description="S1 motif" evidence="5">
    <location>
        <begin position="218"/>
        <end position="290"/>
    </location>
</feature>
<dbReference type="GO" id="GO:0006412">
    <property type="term" value="P:translation"/>
    <property type="evidence" value="ECO:0007669"/>
    <property type="project" value="TreeGrafter"/>
</dbReference>
<dbReference type="PANTHER" id="PTHR10724">
    <property type="entry name" value="30S RIBOSOMAL PROTEIN S1"/>
    <property type="match status" value="1"/>
</dbReference>